<evidence type="ECO:0000313" key="2">
    <source>
        <dbReference type="EMBL" id="KEQ53727.1"/>
    </source>
</evidence>
<dbReference type="GO" id="GO:0009307">
    <property type="term" value="P:DNA restriction-modification system"/>
    <property type="evidence" value="ECO:0007669"/>
    <property type="project" value="InterPro"/>
</dbReference>
<dbReference type="InterPro" id="IPR007560">
    <property type="entry name" value="Restrct_endonuc_IV_Mrr"/>
</dbReference>
<proteinExistence type="predicted"/>
<dbReference type="EMBL" id="JFHR01000018">
    <property type="protein sequence ID" value="KEQ53727.1"/>
    <property type="molecule type" value="Genomic_DNA"/>
</dbReference>
<evidence type="ECO:0000259" key="1">
    <source>
        <dbReference type="Pfam" id="PF04471"/>
    </source>
</evidence>
<evidence type="ECO:0000313" key="3">
    <source>
        <dbReference type="Proteomes" id="UP000028411"/>
    </source>
</evidence>
<dbReference type="eggNOG" id="ENOG502ZA9J">
    <property type="taxonomic scope" value="Bacteria"/>
</dbReference>
<dbReference type="OrthoDB" id="819552at2"/>
<dbReference type="PATRIC" id="fig|46429.4.peg.1913"/>
<dbReference type="RefSeq" id="WP_037450677.1">
    <property type="nucleotide sequence ID" value="NZ_JFHR01000018.1"/>
</dbReference>
<comment type="caution">
    <text evidence="2">The sequence shown here is derived from an EMBL/GenBank/DDBJ whole genome shotgun (WGS) entry which is preliminary data.</text>
</comment>
<feature type="domain" description="Restriction endonuclease type IV Mrr" evidence="1">
    <location>
        <begin position="187"/>
        <end position="240"/>
    </location>
</feature>
<dbReference type="GO" id="GO:0004519">
    <property type="term" value="F:endonuclease activity"/>
    <property type="evidence" value="ECO:0007669"/>
    <property type="project" value="InterPro"/>
</dbReference>
<organism evidence="2 3">
    <name type="scientific">Sphingobium chlorophenolicum</name>
    <dbReference type="NCBI Taxonomy" id="46429"/>
    <lineage>
        <taxon>Bacteria</taxon>
        <taxon>Pseudomonadati</taxon>
        <taxon>Pseudomonadota</taxon>
        <taxon>Alphaproteobacteria</taxon>
        <taxon>Sphingomonadales</taxon>
        <taxon>Sphingomonadaceae</taxon>
        <taxon>Sphingobium</taxon>
    </lineage>
</organism>
<dbReference type="Pfam" id="PF04471">
    <property type="entry name" value="Mrr_cat"/>
    <property type="match status" value="1"/>
</dbReference>
<sequence length="304" mass="33909">MGAVTASSVYYIKLGRKGDWETESIHDGVLRFGYREAPHVLCAAGDWAAVREAMMRIRGDAGAATRDVKQIRAFYESDETDIFITFVGGLLYWCRPSGEIEILDDNSHRRSTLDGWHSTTTGGTLLTADRLSGHLLKVQMFRGTICDVAAADYLLRRLSDELSPEVAAAEEAESALMVAVIPLMRLLTWQDFELLVDLIFSSSGWRRVSQLGRTQKTIDLELVLPSTSERAFVQVKSKASRAALDDYAVRLEEAEAYDRMFFVWHTGAIPEDEAPEGVIMLGPQRLARMVVDAGLSSWLREKVT</sequence>
<dbReference type="AlphaFoldDB" id="A0A081REV4"/>
<dbReference type="GO" id="GO:0003677">
    <property type="term" value="F:DNA binding"/>
    <property type="evidence" value="ECO:0007669"/>
    <property type="project" value="InterPro"/>
</dbReference>
<protein>
    <recommendedName>
        <fullName evidence="1">Restriction endonuclease type IV Mrr domain-containing protein</fullName>
    </recommendedName>
</protein>
<accession>A0A081REV4</accession>
<reference evidence="2 3" key="1">
    <citation type="submission" date="2014-02" db="EMBL/GenBank/DDBJ databases">
        <title>Whole genome sequence of Sphingobium chlorophenolicum NBRC 16172.</title>
        <authorList>
            <person name="Gan H.M."/>
            <person name="Gan H.Y."/>
            <person name="Chew T.H."/>
            <person name="Savka M.A."/>
        </authorList>
    </citation>
    <scope>NUCLEOTIDE SEQUENCE [LARGE SCALE GENOMIC DNA]</scope>
    <source>
        <strain evidence="2 3">NBRC 16172</strain>
    </source>
</reference>
<name>A0A081REV4_SPHCR</name>
<dbReference type="Proteomes" id="UP000028411">
    <property type="component" value="Unassembled WGS sequence"/>
</dbReference>
<gene>
    <name evidence="2" type="ORF">BV95_01943</name>
</gene>